<feature type="transmembrane region" description="Helical" evidence="8">
    <location>
        <begin position="121"/>
        <end position="143"/>
    </location>
</feature>
<dbReference type="EMBL" id="CP046072">
    <property type="protein sequence ID" value="QSZ40857.1"/>
    <property type="molecule type" value="Genomic_DNA"/>
</dbReference>
<dbReference type="PANTHER" id="PTHR36838:SF3">
    <property type="entry name" value="TRANSPORTER AUXIN EFFLUX CARRIER EC FAMILY"/>
    <property type="match status" value="1"/>
</dbReference>
<feature type="transmembrane region" description="Helical" evidence="8">
    <location>
        <begin position="65"/>
        <end position="86"/>
    </location>
</feature>
<evidence type="ECO:0000256" key="2">
    <source>
        <dbReference type="ARBA" id="ARBA00010145"/>
    </source>
</evidence>
<evidence type="ECO:0000256" key="7">
    <source>
        <dbReference type="ARBA" id="ARBA00023136"/>
    </source>
</evidence>
<comment type="similarity">
    <text evidence="2">Belongs to the auxin efflux carrier (TC 2.A.69) family.</text>
</comment>
<feature type="transmembrane region" description="Helical" evidence="8">
    <location>
        <begin position="33"/>
        <end position="53"/>
    </location>
</feature>
<keyword evidence="4" id="KW-1003">Cell membrane</keyword>
<keyword evidence="6 8" id="KW-1133">Transmembrane helix</keyword>
<evidence type="ECO:0000313" key="9">
    <source>
        <dbReference type="EMBL" id="QSZ40857.1"/>
    </source>
</evidence>
<organism evidence="9 10">
    <name type="scientific">Sulfurimonas aquatica</name>
    <dbReference type="NCBI Taxonomy" id="2672570"/>
    <lineage>
        <taxon>Bacteria</taxon>
        <taxon>Pseudomonadati</taxon>
        <taxon>Campylobacterota</taxon>
        <taxon>Epsilonproteobacteria</taxon>
        <taxon>Campylobacterales</taxon>
        <taxon>Sulfurimonadaceae</taxon>
        <taxon>Sulfurimonas</taxon>
    </lineage>
</organism>
<dbReference type="Pfam" id="PF03547">
    <property type="entry name" value="Mem_trans"/>
    <property type="match status" value="2"/>
</dbReference>
<evidence type="ECO:0000256" key="5">
    <source>
        <dbReference type="ARBA" id="ARBA00022692"/>
    </source>
</evidence>
<keyword evidence="3" id="KW-0813">Transport</keyword>
<dbReference type="RefSeq" id="WP_207562132.1">
    <property type="nucleotide sequence ID" value="NZ_CP046072.1"/>
</dbReference>
<dbReference type="InterPro" id="IPR038770">
    <property type="entry name" value="Na+/solute_symporter_sf"/>
</dbReference>
<evidence type="ECO:0000256" key="3">
    <source>
        <dbReference type="ARBA" id="ARBA00022448"/>
    </source>
</evidence>
<evidence type="ECO:0000256" key="6">
    <source>
        <dbReference type="ARBA" id="ARBA00022989"/>
    </source>
</evidence>
<keyword evidence="5 8" id="KW-0812">Transmembrane</keyword>
<feature type="transmembrane region" description="Helical" evidence="8">
    <location>
        <begin position="219"/>
        <end position="240"/>
    </location>
</feature>
<keyword evidence="7 8" id="KW-0472">Membrane</keyword>
<dbReference type="InterPro" id="IPR004776">
    <property type="entry name" value="Mem_transp_PIN-like"/>
</dbReference>
<dbReference type="GO" id="GO:0005886">
    <property type="term" value="C:plasma membrane"/>
    <property type="evidence" value="ECO:0007669"/>
    <property type="project" value="UniProtKB-SubCell"/>
</dbReference>
<feature type="transmembrane region" description="Helical" evidence="8">
    <location>
        <begin position="246"/>
        <end position="264"/>
    </location>
</feature>
<dbReference type="GO" id="GO:0055085">
    <property type="term" value="P:transmembrane transport"/>
    <property type="evidence" value="ECO:0007669"/>
    <property type="project" value="InterPro"/>
</dbReference>
<dbReference type="Proteomes" id="UP000671852">
    <property type="component" value="Chromosome"/>
</dbReference>
<reference evidence="9" key="2">
    <citation type="submission" date="2021-04" db="EMBL/GenBank/DDBJ databases">
        <title>Isolation and characterization of a novel species of the genus Sulfurimonas.</title>
        <authorList>
            <person name="Fukui M."/>
        </authorList>
    </citation>
    <scope>NUCLEOTIDE SEQUENCE</scope>
    <source>
        <strain evidence="9">H1576</strain>
    </source>
</reference>
<reference evidence="9" key="1">
    <citation type="submission" date="2019-11" db="EMBL/GenBank/DDBJ databases">
        <authorList>
            <person name="Kojima H."/>
        </authorList>
    </citation>
    <scope>NUCLEOTIDE SEQUENCE</scope>
    <source>
        <strain evidence="9">H1576</strain>
    </source>
</reference>
<feature type="transmembrane region" description="Helical" evidence="8">
    <location>
        <begin position="93"/>
        <end position="115"/>
    </location>
</feature>
<evidence type="ECO:0000256" key="1">
    <source>
        <dbReference type="ARBA" id="ARBA00004651"/>
    </source>
</evidence>
<accession>A0A975AYC4</accession>
<evidence type="ECO:0000256" key="4">
    <source>
        <dbReference type="ARBA" id="ARBA00022475"/>
    </source>
</evidence>
<dbReference type="KEGG" id="saqt:GJV85_01565"/>
<name>A0A975AYC4_9BACT</name>
<proteinExistence type="inferred from homology"/>
<dbReference type="PANTHER" id="PTHR36838">
    <property type="entry name" value="AUXIN EFFLUX CARRIER FAMILY PROTEIN"/>
    <property type="match status" value="1"/>
</dbReference>
<evidence type="ECO:0000256" key="8">
    <source>
        <dbReference type="SAM" id="Phobius"/>
    </source>
</evidence>
<evidence type="ECO:0000313" key="10">
    <source>
        <dbReference type="Proteomes" id="UP000671852"/>
    </source>
</evidence>
<feature type="transmembrane region" description="Helical" evidence="8">
    <location>
        <begin position="155"/>
        <end position="177"/>
    </location>
</feature>
<feature type="transmembrane region" description="Helical" evidence="8">
    <location>
        <begin position="189"/>
        <end position="207"/>
    </location>
</feature>
<comment type="subcellular location">
    <subcellularLocation>
        <location evidence="1">Cell membrane</location>
        <topology evidence="1">Multi-pass membrane protein</topology>
    </subcellularLocation>
</comment>
<sequence length="302" mass="33841">MSSIIFSILSIYVFIVMGYIAKMSFKEQIDDKTITLINVYFLQVFLTFWGLLIRPIDITLLYAPSIYLFIVLIVVIFSAIVAKFLFEDKKEYSIATVAAIIGNTGNLGIPINIAIFGEESIPYTTVVNLVNVFVVYTIGVFYYSRGTFDTRTSLINILKLPILWAAIVAILLSVYGYKPSGVIQNTLMMGAYASMTMQLFLFGIYLYGTKIKEISKKLVAWVLAFKFIILPLITFVVLHFVDLDSMIKGIIFIELMMPLAVANVNLASLYECSARVVTALVFISSFIFLGVIFVAVRVLAFL</sequence>
<keyword evidence="10" id="KW-1185">Reference proteome</keyword>
<feature type="transmembrane region" description="Helical" evidence="8">
    <location>
        <begin position="276"/>
        <end position="300"/>
    </location>
</feature>
<feature type="transmembrane region" description="Helical" evidence="8">
    <location>
        <begin position="6"/>
        <end position="21"/>
    </location>
</feature>
<protein>
    <submittedName>
        <fullName evidence="9">Transporter</fullName>
    </submittedName>
</protein>
<dbReference type="Gene3D" id="1.20.1530.20">
    <property type="match status" value="1"/>
</dbReference>
<gene>
    <name evidence="9" type="ORF">GJV85_01565</name>
</gene>
<dbReference type="AlphaFoldDB" id="A0A975AYC4"/>